<sequence>AVEPEEHLQGRGSSQQDPLHPVRDPAVPARVERHRAGHRLQRGAGPAAPGRRGRRPGLPEPLLRWRPHPDGGLRPRDHALHHQLDHHAAPGGGDPQDRAVAEAGRRRPEEDHPVDALHDRRPGRPPGHRHHLPVQQRPPRLGHRHRPSAGDHVRRAPRRPDRPHHHRGHGHRDVDGGADHPAGHRQRDVHPDLRQRGEPHAGPGRQYPGREGLLRLHHLHAAGRRDDRGHRVRRAGPTPHPRAVRQAGRRPADVRRPEHLHPPQGQPGRRHPDHLRQLRPLLPGVALQHHPVGGGGELHQQVPGAAGQHRLHPHLRPDDRVLHLLLHGHHVQPPATGGHHPQAGWVHPGHPPRASHRALPRSDPQPHHAARLTVPRRHRPGPEHPAVALRRPAVPVRRHHHPDRSRCGPGNDEADRQSAHDAELRGLPRL</sequence>
<accession>A0A6J4I4A3</accession>
<feature type="non-terminal residue" evidence="2">
    <location>
        <position position="430"/>
    </location>
</feature>
<protein>
    <submittedName>
        <fullName evidence="2">Protein translocase subunit SecY</fullName>
    </submittedName>
</protein>
<reference evidence="2" key="1">
    <citation type="submission" date="2020-02" db="EMBL/GenBank/DDBJ databases">
        <authorList>
            <person name="Meier V. D."/>
        </authorList>
    </citation>
    <scope>NUCLEOTIDE SEQUENCE</scope>
    <source>
        <strain evidence="2">AVDCRST_MAG10</strain>
    </source>
</reference>
<feature type="compositionally biased region" description="Basic residues" evidence="1">
    <location>
        <begin position="123"/>
        <end position="132"/>
    </location>
</feature>
<feature type="compositionally biased region" description="Basic and acidic residues" evidence="1">
    <location>
        <begin position="67"/>
        <end position="88"/>
    </location>
</feature>
<feature type="compositionally biased region" description="Basic residues" evidence="1">
    <location>
        <begin position="368"/>
        <end position="379"/>
    </location>
</feature>
<dbReference type="AlphaFoldDB" id="A0A6J4I4A3"/>
<feature type="compositionally biased region" description="Basic and acidic residues" evidence="1">
    <location>
        <begin position="95"/>
        <end position="122"/>
    </location>
</feature>
<feature type="region of interest" description="Disordered" evidence="1">
    <location>
        <begin position="333"/>
        <end position="430"/>
    </location>
</feature>
<evidence type="ECO:0000256" key="1">
    <source>
        <dbReference type="SAM" id="MobiDB-lite"/>
    </source>
</evidence>
<organism evidence="2">
    <name type="scientific">uncultured Acidimicrobiales bacterium</name>
    <dbReference type="NCBI Taxonomy" id="310071"/>
    <lineage>
        <taxon>Bacteria</taxon>
        <taxon>Bacillati</taxon>
        <taxon>Actinomycetota</taxon>
        <taxon>Acidimicrobiia</taxon>
        <taxon>Acidimicrobiales</taxon>
        <taxon>environmental samples</taxon>
    </lineage>
</organism>
<feature type="compositionally biased region" description="Basic and acidic residues" evidence="1">
    <location>
        <begin position="171"/>
        <end position="199"/>
    </location>
</feature>
<feature type="compositionally biased region" description="Basic residues" evidence="1">
    <location>
        <begin position="32"/>
        <end position="41"/>
    </location>
</feature>
<feature type="compositionally biased region" description="Low complexity" evidence="1">
    <location>
        <begin position="384"/>
        <end position="395"/>
    </location>
</feature>
<proteinExistence type="predicted"/>
<feature type="compositionally biased region" description="Basic and acidic residues" evidence="1">
    <location>
        <begin position="250"/>
        <end position="261"/>
    </location>
</feature>
<evidence type="ECO:0000313" key="2">
    <source>
        <dbReference type="EMBL" id="CAA9241073.1"/>
    </source>
</evidence>
<feature type="compositionally biased region" description="Basic residues" evidence="1">
    <location>
        <begin position="161"/>
        <end position="170"/>
    </location>
</feature>
<feature type="compositionally biased region" description="Basic and acidic residues" evidence="1">
    <location>
        <begin position="413"/>
        <end position="430"/>
    </location>
</feature>
<gene>
    <name evidence="2" type="ORF">AVDCRST_MAG10-1779</name>
</gene>
<feature type="non-terminal residue" evidence="2">
    <location>
        <position position="1"/>
    </location>
</feature>
<name>A0A6J4I4A3_9ACTN</name>
<feature type="region of interest" description="Disordered" evidence="1">
    <location>
        <begin position="1"/>
        <end position="275"/>
    </location>
</feature>
<feature type="compositionally biased region" description="Basic and acidic residues" evidence="1">
    <location>
        <begin position="148"/>
        <end position="160"/>
    </location>
</feature>
<dbReference type="EMBL" id="CADCTB010000106">
    <property type="protein sequence ID" value="CAA9241073.1"/>
    <property type="molecule type" value="Genomic_DNA"/>
</dbReference>